<dbReference type="AlphaFoldDB" id="A0A9D1V0I0"/>
<evidence type="ECO:0000313" key="5">
    <source>
        <dbReference type="Proteomes" id="UP000824202"/>
    </source>
</evidence>
<dbReference type="Gene3D" id="3.40.1190.20">
    <property type="match status" value="1"/>
</dbReference>
<evidence type="ECO:0000313" key="4">
    <source>
        <dbReference type="EMBL" id="HIX03826.1"/>
    </source>
</evidence>
<name>A0A9D1V0I0_9BACT</name>
<dbReference type="GO" id="GO:0005829">
    <property type="term" value="C:cytosol"/>
    <property type="evidence" value="ECO:0007669"/>
    <property type="project" value="TreeGrafter"/>
</dbReference>
<reference evidence="4" key="2">
    <citation type="submission" date="2021-04" db="EMBL/GenBank/DDBJ databases">
        <authorList>
            <person name="Gilroy R."/>
        </authorList>
    </citation>
    <scope>NUCLEOTIDE SEQUENCE</scope>
    <source>
        <strain evidence="4">23274</strain>
    </source>
</reference>
<comment type="caution">
    <text evidence="4">The sequence shown here is derived from an EMBL/GenBank/DDBJ whole genome shotgun (WGS) entry which is preliminary data.</text>
</comment>
<proteinExistence type="predicted"/>
<dbReference type="FunFam" id="3.40.1190.20:FF:000002">
    <property type="entry name" value="Bifunctional protein HldE"/>
    <property type="match status" value="1"/>
</dbReference>
<reference evidence="4" key="1">
    <citation type="journal article" date="2021" name="PeerJ">
        <title>Extensive microbial diversity within the chicken gut microbiome revealed by metagenomics and culture.</title>
        <authorList>
            <person name="Gilroy R."/>
            <person name="Ravi A."/>
            <person name="Getino M."/>
            <person name="Pursley I."/>
            <person name="Horton D.L."/>
            <person name="Alikhan N.F."/>
            <person name="Baker D."/>
            <person name="Gharbi K."/>
            <person name="Hall N."/>
            <person name="Watson M."/>
            <person name="Adriaenssens E.M."/>
            <person name="Foster-Nyarko E."/>
            <person name="Jarju S."/>
            <person name="Secka A."/>
            <person name="Antonio M."/>
            <person name="Oren A."/>
            <person name="Chaudhuri R.R."/>
            <person name="La Ragione R."/>
            <person name="Hildebrand F."/>
            <person name="Pallen M.J."/>
        </authorList>
    </citation>
    <scope>NUCLEOTIDE SEQUENCE</scope>
    <source>
        <strain evidence="4">23274</strain>
    </source>
</reference>
<dbReference type="SUPFAM" id="SSF53613">
    <property type="entry name" value="Ribokinase-like"/>
    <property type="match status" value="1"/>
</dbReference>
<dbReference type="InterPro" id="IPR029056">
    <property type="entry name" value="Ribokinase-like"/>
</dbReference>
<dbReference type="EMBL" id="DXFT01000133">
    <property type="protein sequence ID" value="HIX03826.1"/>
    <property type="molecule type" value="Genomic_DNA"/>
</dbReference>
<keyword evidence="2 4" id="KW-0418">Kinase</keyword>
<evidence type="ECO:0000259" key="3">
    <source>
        <dbReference type="Pfam" id="PF00294"/>
    </source>
</evidence>
<protein>
    <submittedName>
        <fullName evidence="4">D-glycero-beta-D-manno-heptose-7-phosphate kinase</fullName>
    </submittedName>
</protein>
<evidence type="ECO:0000256" key="2">
    <source>
        <dbReference type="ARBA" id="ARBA00022777"/>
    </source>
</evidence>
<organism evidence="4 5">
    <name type="scientific">Candidatus Odoribacter faecigallinarum</name>
    <dbReference type="NCBI Taxonomy" id="2838706"/>
    <lineage>
        <taxon>Bacteria</taxon>
        <taxon>Pseudomonadati</taxon>
        <taxon>Bacteroidota</taxon>
        <taxon>Bacteroidia</taxon>
        <taxon>Bacteroidales</taxon>
        <taxon>Odoribacteraceae</taxon>
        <taxon>Odoribacter</taxon>
    </lineage>
</organism>
<sequence>MEEKKLNFSDCKILIVGDVMLDKYYFGTVERISPEAPVPIVNITKEESRLGGAANVANNIASLGGHPLLCGTVGHDFQGRELERISKQKQISTLLLHTVNPTITKARIIGGKQQIVRVDYEDKNAIPYEDKKILQEKISGQLPQCDLLVISDYGKGLMNDEFCHFLIRKAINLNKKIIIDPKGKNWEKYTGAHLVTPNVKELSDIVGYTVPNTDRAIEKAAKEAMAANNLSALLVTRSERGMSLISDMPPIHIPTHSEEVFDVSGAGDTVVATLSLCLASGMDFIQAMHTANVAAGIVVKKVGTATLTIEELRNNL</sequence>
<evidence type="ECO:0000256" key="1">
    <source>
        <dbReference type="ARBA" id="ARBA00022679"/>
    </source>
</evidence>
<dbReference type="NCBIfam" id="TIGR02198">
    <property type="entry name" value="rfaE_dom_I"/>
    <property type="match status" value="1"/>
</dbReference>
<dbReference type="GO" id="GO:0016773">
    <property type="term" value="F:phosphotransferase activity, alcohol group as acceptor"/>
    <property type="evidence" value="ECO:0007669"/>
    <property type="project" value="InterPro"/>
</dbReference>
<dbReference type="PROSITE" id="PS00583">
    <property type="entry name" value="PFKB_KINASES_1"/>
    <property type="match status" value="1"/>
</dbReference>
<gene>
    <name evidence="4" type="primary">rfaE1</name>
    <name evidence="4" type="ORF">H9863_06900</name>
</gene>
<accession>A0A9D1V0I0</accession>
<dbReference type="InterPro" id="IPR002173">
    <property type="entry name" value="Carboh/pur_kinase_PfkB_CS"/>
</dbReference>
<dbReference type="PANTHER" id="PTHR46969">
    <property type="entry name" value="BIFUNCTIONAL PROTEIN HLDE"/>
    <property type="match status" value="1"/>
</dbReference>
<dbReference type="GO" id="GO:0033785">
    <property type="term" value="F:heptose 7-phosphate kinase activity"/>
    <property type="evidence" value="ECO:0007669"/>
    <property type="project" value="TreeGrafter"/>
</dbReference>
<dbReference type="Proteomes" id="UP000824202">
    <property type="component" value="Unassembled WGS sequence"/>
</dbReference>
<feature type="domain" description="Carbohydrate kinase PfkB" evidence="3">
    <location>
        <begin position="13"/>
        <end position="306"/>
    </location>
</feature>
<dbReference type="PANTHER" id="PTHR46969:SF1">
    <property type="entry name" value="BIFUNCTIONAL PROTEIN HLDE"/>
    <property type="match status" value="1"/>
</dbReference>
<dbReference type="InterPro" id="IPR011913">
    <property type="entry name" value="RfaE_dom_I"/>
</dbReference>
<dbReference type="InterPro" id="IPR011611">
    <property type="entry name" value="PfkB_dom"/>
</dbReference>
<keyword evidence="1" id="KW-0808">Transferase</keyword>
<dbReference type="CDD" id="cd01172">
    <property type="entry name" value="RfaE_like"/>
    <property type="match status" value="1"/>
</dbReference>
<dbReference type="Pfam" id="PF00294">
    <property type="entry name" value="PfkB"/>
    <property type="match status" value="1"/>
</dbReference>
<dbReference type="GO" id="GO:0033786">
    <property type="term" value="F:heptose-1-phosphate adenylyltransferase activity"/>
    <property type="evidence" value="ECO:0007669"/>
    <property type="project" value="TreeGrafter"/>
</dbReference>